<proteinExistence type="predicted"/>
<gene>
    <name evidence="1" type="ORF">THASP1DRAFT_30281</name>
</gene>
<dbReference type="Proteomes" id="UP000271241">
    <property type="component" value="Unassembled WGS sequence"/>
</dbReference>
<evidence type="ECO:0000313" key="2">
    <source>
        <dbReference type="Proteomes" id="UP000271241"/>
    </source>
</evidence>
<sequence>MSGLNENRLWMMGTISDEGKTNIRREFYDKAEKLTKRLKSATNGEVYLFHVDWRKLYWSLGASNSKQNRLGSIVYAYLNALCSNVTQIFSVNEQLREALLEHTGMHQIKVTVNTGATNNPSHTIIADGFIWLFISASQIGEGISAAGLDIVNFSPVQSVLVGRVLQTRSLMDDVSSTHADEVVSSYIDREDYLVTLARKVLSRNYLISVDWYTLHKSLSSGLCSRMGDSVFGYVDRLLLLLSDIFRVSPRFHGVFLERTKKRVIRVHVERVGDETMPCFLRIAAGACWIIVNAAKFGHYPMYDIDAIIAEIAINRDGENANTDIKPILGNSTKGGKGAKNIKANTPLAPPVLPDECPPYSLPLSVRRNIMENFVSAMHVPLKQINDATLSKWAFAVDWELLHNGIREPGRRVNNLGKTAYDYMSSLVERTVRLICNDDAAAESLMESASTRIIQLNLASDVKGVTETAFLNGRLCLHVNLKHFKEKCGFDSAGDDLFEKL</sequence>
<organism evidence="1 2">
    <name type="scientific">Thamnocephalis sphaerospora</name>
    <dbReference type="NCBI Taxonomy" id="78915"/>
    <lineage>
        <taxon>Eukaryota</taxon>
        <taxon>Fungi</taxon>
        <taxon>Fungi incertae sedis</taxon>
        <taxon>Zoopagomycota</taxon>
        <taxon>Zoopagomycotina</taxon>
        <taxon>Zoopagomycetes</taxon>
        <taxon>Zoopagales</taxon>
        <taxon>Sigmoideomycetaceae</taxon>
        <taxon>Thamnocephalis</taxon>
    </lineage>
</organism>
<reference evidence="2" key="1">
    <citation type="journal article" date="2018" name="Nat. Microbiol.">
        <title>Leveraging single-cell genomics to expand the fungal tree of life.</title>
        <authorList>
            <person name="Ahrendt S.R."/>
            <person name="Quandt C.A."/>
            <person name="Ciobanu D."/>
            <person name="Clum A."/>
            <person name="Salamov A."/>
            <person name="Andreopoulos B."/>
            <person name="Cheng J.F."/>
            <person name="Woyke T."/>
            <person name="Pelin A."/>
            <person name="Henrissat B."/>
            <person name="Reynolds N.K."/>
            <person name="Benny G.L."/>
            <person name="Smith M.E."/>
            <person name="James T.Y."/>
            <person name="Grigoriev I.V."/>
        </authorList>
    </citation>
    <scope>NUCLEOTIDE SEQUENCE [LARGE SCALE GENOMIC DNA]</scope>
    <source>
        <strain evidence="2">RSA 1356</strain>
    </source>
</reference>
<name>A0A4P9XPH6_9FUNG</name>
<keyword evidence="2" id="KW-1185">Reference proteome</keyword>
<evidence type="ECO:0000313" key="1">
    <source>
        <dbReference type="EMBL" id="RKP07903.1"/>
    </source>
</evidence>
<dbReference type="EMBL" id="KZ992659">
    <property type="protein sequence ID" value="RKP07903.1"/>
    <property type="molecule type" value="Genomic_DNA"/>
</dbReference>
<protein>
    <submittedName>
        <fullName evidence="1">Uncharacterized protein</fullName>
    </submittedName>
</protein>
<dbReference type="AlphaFoldDB" id="A0A4P9XPH6"/>
<accession>A0A4P9XPH6</accession>